<dbReference type="InterPro" id="IPR050396">
    <property type="entry name" value="Glycosyltr_51/Transpeptidase"/>
</dbReference>
<accession>A0A6J6D2B2</accession>
<dbReference type="GO" id="GO:0004180">
    <property type="term" value="F:carboxypeptidase activity"/>
    <property type="evidence" value="ECO:0007669"/>
    <property type="project" value="UniProtKB-KW"/>
</dbReference>
<dbReference type="Gene3D" id="1.10.3810.10">
    <property type="entry name" value="Biosynthetic peptidoglycan transglycosylase-like"/>
    <property type="match status" value="1"/>
</dbReference>
<keyword evidence="1" id="KW-0121">Carboxypeptidase</keyword>
<comment type="catalytic activity">
    <reaction evidence="8">
        <text>[GlcNAc-(1-&gt;4)-Mur2Ac(oyl-L-Ala-gamma-D-Glu-L-Lys-D-Ala-D-Ala)](n)-di-trans,octa-cis-undecaprenyl diphosphate + beta-D-GlcNAc-(1-&gt;4)-Mur2Ac(oyl-L-Ala-gamma-D-Glu-L-Lys-D-Ala-D-Ala)-di-trans,octa-cis-undecaprenyl diphosphate = [GlcNAc-(1-&gt;4)-Mur2Ac(oyl-L-Ala-gamma-D-Glu-L-Lys-D-Ala-D-Ala)](n+1)-di-trans,octa-cis-undecaprenyl diphosphate + di-trans,octa-cis-undecaprenyl diphosphate + H(+)</text>
        <dbReference type="Rhea" id="RHEA:23708"/>
        <dbReference type="Rhea" id="RHEA-COMP:9602"/>
        <dbReference type="Rhea" id="RHEA-COMP:9603"/>
        <dbReference type="ChEBI" id="CHEBI:15378"/>
        <dbReference type="ChEBI" id="CHEBI:58405"/>
        <dbReference type="ChEBI" id="CHEBI:60033"/>
        <dbReference type="ChEBI" id="CHEBI:78435"/>
        <dbReference type="EC" id="2.4.99.28"/>
    </reaction>
</comment>
<dbReference type="InterPro" id="IPR036950">
    <property type="entry name" value="PBP_transglycosylase"/>
</dbReference>
<dbReference type="EMBL" id="CAEZSX010000086">
    <property type="protein sequence ID" value="CAB4555918.1"/>
    <property type="molecule type" value="Genomic_DNA"/>
</dbReference>
<evidence type="ECO:0000256" key="5">
    <source>
        <dbReference type="ARBA" id="ARBA00022801"/>
    </source>
</evidence>
<dbReference type="AlphaFoldDB" id="A0A6J6D2B2"/>
<dbReference type="InterPro" id="IPR001264">
    <property type="entry name" value="Glyco_trans_51"/>
</dbReference>
<keyword evidence="5" id="KW-0378">Hydrolase</keyword>
<dbReference type="SMART" id="SM00740">
    <property type="entry name" value="PASTA"/>
    <property type="match status" value="2"/>
</dbReference>
<reference evidence="10" key="1">
    <citation type="submission" date="2020-05" db="EMBL/GenBank/DDBJ databases">
        <authorList>
            <person name="Chiriac C."/>
            <person name="Salcher M."/>
            <person name="Ghai R."/>
            <person name="Kavagutti S V."/>
        </authorList>
    </citation>
    <scope>NUCLEOTIDE SEQUENCE</scope>
</reference>
<keyword evidence="6" id="KW-0511">Multifunctional enzyme</keyword>
<dbReference type="Pfam" id="PF03793">
    <property type="entry name" value="PASTA"/>
    <property type="match status" value="2"/>
</dbReference>
<dbReference type="Gene3D" id="3.30.10.20">
    <property type="match status" value="2"/>
</dbReference>
<evidence type="ECO:0000256" key="2">
    <source>
        <dbReference type="ARBA" id="ARBA00022670"/>
    </source>
</evidence>
<name>A0A6J6D2B2_9ZZZZ</name>
<evidence type="ECO:0000259" key="9">
    <source>
        <dbReference type="PROSITE" id="PS51178"/>
    </source>
</evidence>
<dbReference type="SUPFAM" id="SSF56601">
    <property type="entry name" value="beta-lactamase/transpeptidase-like"/>
    <property type="match status" value="1"/>
</dbReference>
<evidence type="ECO:0000256" key="6">
    <source>
        <dbReference type="ARBA" id="ARBA00023268"/>
    </source>
</evidence>
<dbReference type="GO" id="GO:0006508">
    <property type="term" value="P:proteolysis"/>
    <property type="evidence" value="ECO:0007669"/>
    <property type="project" value="UniProtKB-KW"/>
</dbReference>
<evidence type="ECO:0000256" key="8">
    <source>
        <dbReference type="ARBA" id="ARBA00049902"/>
    </source>
</evidence>
<evidence type="ECO:0000313" key="10">
    <source>
        <dbReference type="EMBL" id="CAB4555918.1"/>
    </source>
</evidence>
<keyword evidence="3" id="KW-0328">Glycosyltransferase</keyword>
<dbReference type="Pfam" id="PF00912">
    <property type="entry name" value="Transgly"/>
    <property type="match status" value="1"/>
</dbReference>
<keyword evidence="2" id="KW-0645">Protease</keyword>
<dbReference type="GO" id="GO:0008955">
    <property type="term" value="F:peptidoglycan glycosyltransferase activity"/>
    <property type="evidence" value="ECO:0007669"/>
    <property type="project" value="UniProtKB-EC"/>
</dbReference>
<dbReference type="GO" id="GO:0009252">
    <property type="term" value="P:peptidoglycan biosynthetic process"/>
    <property type="evidence" value="ECO:0007669"/>
    <property type="project" value="TreeGrafter"/>
</dbReference>
<dbReference type="InterPro" id="IPR023346">
    <property type="entry name" value="Lysozyme-like_dom_sf"/>
</dbReference>
<keyword evidence="4" id="KW-0808">Transferase</keyword>
<dbReference type="PANTHER" id="PTHR32282">
    <property type="entry name" value="BINDING PROTEIN TRANSPEPTIDASE, PUTATIVE-RELATED"/>
    <property type="match status" value="1"/>
</dbReference>
<evidence type="ECO:0000256" key="1">
    <source>
        <dbReference type="ARBA" id="ARBA00022645"/>
    </source>
</evidence>
<dbReference type="GO" id="GO:0008658">
    <property type="term" value="F:penicillin binding"/>
    <property type="evidence" value="ECO:0007669"/>
    <property type="project" value="InterPro"/>
</dbReference>
<dbReference type="CDD" id="cd06577">
    <property type="entry name" value="PASTA_pknB"/>
    <property type="match status" value="2"/>
</dbReference>
<feature type="domain" description="PASTA" evidence="9">
    <location>
        <begin position="689"/>
        <end position="756"/>
    </location>
</feature>
<dbReference type="InterPro" id="IPR012338">
    <property type="entry name" value="Beta-lactam/transpept-like"/>
</dbReference>
<dbReference type="Gene3D" id="3.40.710.10">
    <property type="entry name" value="DD-peptidase/beta-lactamase superfamily"/>
    <property type="match status" value="1"/>
</dbReference>
<organism evidence="10">
    <name type="scientific">freshwater metagenome</name>
    <dbReference type="NCBI Taxonomy" id="449393"/>
    <lineage>
        <taxon>unclassified sequences</taxon>
        <taxon>metagenomes</taxon>
        <taxon>ecological metagenomes</taxon>
    </lineage>
</organism>
<proteinExistence type="predicted"/>
<dbReference type="InterPro" id="IPR001460">
    <property type="entry name" value="PCN-bd_Tpept"/>
</dbReference>
<feature type="domain" description="PASTA" evidence="9">
    <location>
        <begin position="758"/>
        <end position="830"/>
    </location>
</feature>
<gene>
    <name evidence="10" type="ORF">UFOPK1537_00608</name>
</gene>
<dbReference type="Pfam" id="PF00905">
    <property type="entry name" value="Transpeptidase"/>
    <property type="match status" value="1"/>
</dbReference>
<dbReference type="SUPFAM" id="SSF53955">
    <property type="entry name" value="Lysozyme-like"/>
    <property type="match status" value="1"/>
</dbReference>
<evidence type="ECO:0000256" key="3">
    <source>
        <dbReference type="ARBA" id="ARBA00022676"/>
    </source>
</evidence>
<dbReference type="EC" id="2.4.99.28" evidence="7"/>
<dbReference type="PANTHER" id="PTHR32282:SF33">
    <property type="entry name" value="PEPTIDOGLYCAN GLYCOSYLTRANSFERASE"/>
    <property type="match status" value="1"/>
</dbReference>
<evidence type="ECO:0000256" key="4">
    <source>
        <dbReference type="ARBA" id="ARBA00022679"/>
    </source>
</evidence>
<dbReference type="GO" id="GO:0030288">
    <property type="term" value="C:outer membrane-bounded periplasmic space"/>
    <property type="evidence" value="ECO:0007669"/>
    <property type="project" value="TreeGrafter"/>
</dbReference>
<sequence>MKGVASPMRRLIGRLFGLSAVAGLLTFALITPVAAVAGYAASAGVVAFEGLPEYIKPVNASQTSTLYGNLDGEPVALASFYHENRVSIDYEDMSPNILNAVIATEDPRFFQHGGVDILALIRATLGVATSGLSGPGGSTITMQYVKNTLVEAANLAGDEAGIEAATVTTIDRKIREIRLAIALESVTSKKDILAGYLNLSFFGNQINGIESASNYYFGTTAKELTVPQAALLTAMLRAPNSYKPDVAENLPDAKIRRDYVINNMRDEGYITGAEAEAYKAEPITPKITPTKTGCEANQQTAYFCDYVVWVVRNSDEFGPTPEDREVLLRRGGLEIFSTMDLDLQNLTDDVVKAEMPIDNRWELGAASTSVEVGTGRILSMSQNRVFDQNVDEDPTTTSVNYSTDKSFGGSSGFQTGSTYKIFVLADWLTKGFLLGDKVDARNRIWDAAEFTASCGGLGGTWEPANSDNGIFTNVDIVTATASSINTAFVNMAAQLDLCDIKDVAESMGVGRADGNELSYVPSSVLGTNELSPLSMAGAMATFANGGIFCSLIAIDKVIVRSTGEEMDVPKSECSRAISAEVAAAATYAFQAVISGGTATRSRTDDDTDIAGKTGSTDKYVQTWMTGYSTEVATATWVGNVVGKTSVTGTSVNGVNGGSVRHEIWRKIMERANELYEGGSFSGPPSMYLGATSVTMPDINALPPDVAEQLLRSAGLAAQVSDVTVASANPIGTIGSADFAAGSSVPRGTLVNIFISRGGTVAVPDVAGLSVTDAKAKLLAAGFAAVSEPQPSQSQFFANSSTVAVGNVIGTSPSAGTQAEVLGAILLIISKGP</sequence>
<protein>
    <recommendedName>
        <fullName evidence="7">peptidoglycan glycosyltransferase</fullName>
        <ecNumber evidence="7">2.4.99.28</ecNumber>
    </recommendedName>
</protein>
<dbReference type="PROSITE" id="PS51178">
    <property type="entry name" value="PASTA"/>
    <property type="match status" value="2"/>
</dbReference>
<evidence type="ECO:0000256" key="7">
    <source>
        <dbReference type="ARBA" id="ARBA00044770"/>
    </source>
</evidence>
<dbReference type="InterPro" id="IPR005543">
    <property type="entry name" value="PASTA_dom"/>
</dbReference>